<dbReference type="AlphaFoldDB" id="A0A1T2XKC0"/>
<sequence length="198" mass="22264">MTVPESEPFSFTWEALDPDSGIADVKAVFDRGTYQQGTTIDLTGKPGKHQLEITAIDMVGNTTKKSFMIEVTTSANEMIKLVTRLEEAGEFSNHGNARALQAHLETVKKFQEKGETKGIDTVVIDWEAARAKTFKILVGSDKEQWTNVIDNDGIIEGIDGKQTIRFNPTTARYVKFQGIQRATVYGYSFYEFEVHKRF</sequence>
<keyword evidence="3" id="KW-1185">Reference proteome</keyword>
<dbReference type="InterPro" id="IPR008979">
    <property type="entry name" value="Galactose-bd-like_sf"/>
</dbReference>
<dbReference type="Gene3D" id="2.60.120.260">
    <property type="entry name" value="Galactose-binding domain-like"/>
    <property type="match status" value="1"/>
</dbReference>
<comment type="caution">
    <text evidence="2">The sequence shown here is derived from an EMBL/GenBank/DDBJ whole genome shotgun (WGS) entry which is preliminary data.</text>
</comment>
<dbReference type="EMBL" id="MSZX01000002">
    <property type="protein sequence ID" value="OPA80262.1"/>
    <property type="molecule type" value="Genomic_DNA"/>
</dbReference>
<dbReference type="Pfam" id="PF00754">
    <property type="entry name" value="F5_F8_type_C"/>
    <property type="match status" value="1"/>
</dbReference>
<dbReference type="SUPFAM" id="SSF49785">
    <property type="entry name" value="Galactose-binding domain-like"/>
    <property type="match status" value="1"/>
</dbReference>
<dbReference type="STRING" id="1324314.BVG16_05865"/>
<name>A0A1T2XKC0_9BACL</name>
<organism evidence="2 3">
    <name type="scientific">Paenibacillus selenitireducens</name>
    <dbReference type="NCBI Taxonomy" id="1324314"/>
    <lineage>
        <taxon>Bacteria</taxon>
        <taxon>Bacillati</taxon>
        <taxon>Bacillota</taxon>
        <taxon>Bacilli</taxon>
        <taxon>Bacillales</taxon>
        <taxon>Paenibacillaceae</taxon>
        <taxon>Paenibacillus</taxon>
    </lineage>
</organism>
<proteinExistence type="predicted"/>
<protein>
    <recommendedName>
        <fullName evidence="1">F5/8 type C domain-containing protein</fullName>
    </recommendedName>
</protein>
<feature type="domain" description="F5/8 type C" evidence="1">
    <location>
        <begin position="114"/>
        <end position="189"/>
    </location>
</feature>
<evidence type="ECO:0000313" key="2">
    <source>
        <dbReference type="EMBL" id="OPA80262.1"/>
    </source>
</evidence>
<dbReference type="RefSeq" id="WP_078497610.1">
    <property type="nucleotide sequence ID" value="NZ_MSZX01000002.1"/>
</dbReference>
<evidence type="ECO:0000313" key="3">
    <source>
        <dbReference type="Proteomes" id="UP000190188"/>
    </source>
</evidence>
<dbReference type="InterPro" id="IPR000421">
    <property type="entry name" value="FA58C"/>
</dbReference>
<reference evidence="2 3" key="1">
    <citation type="submission" date="2017-01" db="EMBL/GenBank/DDBJ databases">
        <title>Genome analysis of Paenibacillus selenitrireducens ES3-24.</title>
        <authorList>
            <person name="Xu D."/>
            <person name="Yao R."/>
            <person name="Zheng S."/>
        </authorList>
    </citation>
    <scope>NUCLEOTIDE SEQUENCE [LARGE SCALE GENOMIC DNA]</scope>
    <source>
        <strain evidence="2 3">ES3-24</strain>
    </source>
</reference>
<evidence type="ECO:0000259" key="1">
    <source>
        <dbReference type="Pfam" id="PF00754"/>
    </source>
</evidence>
<accession>A0A1T2XKC0</accession>
<gene>
    <name evidence="2" type="ORF">BVG16_05865</name>
</gene>
<dbReference type="Proteomes" id="UP000190188">
    <property type="component" value="Unassembled WGS sequence"/>
</dbReference>